<keyword evidence="4 6" id="KW-0560">Oxidoreductase</keyword>
<protein>
    <recommendedName>
        <fullName evidence="6 7">Pyrroline-5-carboxylate reductase</fullName>
        <shortName evidence="6">P5C reductase</shortName>
        <shortName evidence="6">P5CR</shortName>
        <ecNumber evidence="6 7">1.5.1.2</ecNumber>
    </recommendedName>
    <alternativeName>
        <fullName evidence="6">PCA reductase</fullName>
    </alternativeName>
</protein>
<dbReference type="PANTHER" id="PTHR11645">
    <property type="entry name" value="PYRROLINE-5-CARBOXYLATE REDUCTASE"/>
    <property type="match status" value="1"/>
</dbReference>
<dbReference type="InterPro" id="IPR053790">
    <property type="entry name" value="P5CR-like_CS"/>
</dbReference>
<accession>A0A0A5GGL6</accession>
<evidence type="ECO:0000256" key="8">
    <source>
        <dbReference type="PIRSR" id="PIRSR000193-1"/>
    </source>
</evidence>
<dbReference type="Pfam" id="PF03807">
    <property type="entry name" value="F420_oxidored"/>
    <property type="match status" value="1"/>
</dbReference>
<feature type="region of interest" description="Disordered" evidence="10">
    <location>
        <begin position="257"/>
        <end position="276"/>
    </location>
</feature>
<dbReference type="GO" id="GO:0004735">
    <property type="term" value="F:pyrroline-5-carboxylate reductase activity"/>
    <property type="evidence" value="ECO:0007669"/>
    <property type="project" value="UniProtKB-UniRule"/>
</dbReference>
<gene>
    <name evidence="6" type="primary">proC</name>
    <name evidence="13" type="ORF">N781_05435</name>
</gene>
<dbReference type="UniPathway" id="UPA00098">
    <property type="reaction ID" value="UER00361"/>
</dbReference>
<keyword evidence="3 6" id="KW-0521">NADP</keyword>
<dbReference type="PROSITE" id="PS00521">
    <property type="entry name" value="P5CR"/>
    <property type="match status" value="1"/>
</dbReference>
<dbReference type="GO" id="GO:0055129">
    <property type="term" value="P:L-proline biosynthetic process"/>
    <property type="evidence" value="ECO:0007669"/>
    <property type="project" value="UniProtKB-UniRule"/>
</dbReference>
<evidence type="ECO:0000256" key="4">
    <source>
        <dbReference type="ARBA" id="ARBA00023002"/>
    </source>
</evidence>
<keyword evidence="2 6" id="KW-0641">Proline biosynthesis</keyword>
<evidence type="ECO:0000256" key="3">
    <source>
        <dbReference type="ARBA" id="ARBA00022857"/>
    </source>
</evidence>
<dbReference type="OrthoDB" id="9805754at2"/>
<dbReference type="EC" id="1.5.1.2" evidence="6 7"/>
<evidence type="ECO:0000256" key="9">
    <source>
        <dbReference type="RuleBase" id="RU003903"/>
    </source>
</evidence>
<dbReference type="AlphaFoldDB" id="A0A0A5GGL6"/>
<comment type="catalytic activity">
    <reaction evidence="6 9">
        <text>L-proline + NADP(+) = (S)-1-pyrroline-5-carboxylate + NADPH + 2 H(+)</text>
        <dbReference type="Rhea" id="RHEA:14109"/>
        <dbReference type="ChEBI" id="CHEBI:15378"/>
        <dbReference type="ChEBI" id="CHEBI:17388"/>
        <dbReference type="ChEBI" id="CHEBI:57783"/>
        <dbReference type="ChEBI" id="CHEBI:58349"/>
        <dbReference type="ChEBI" id="CHEBI:60039"/>
        <dbReference type="EC" id="1.5.1.2"/>
    </reaction>
</comment>
<evidence type="ECO:0000259" key="11">
    <source>
        <dbReference type="Pfam" id="PF03807"/>
    </source>
</evidence>
<feature type="binding site" evidence="8">
    <location>
        <begin position="8"/>
        <end position="13"/>
    </location>
    <ligand>
        <name>NADP(+)</name>
        <dbReference type="ChEBI" id="CHEBI:58349"/>
    </ligand>
</feature>
<comment type="function">
    <text evidence="5 6">Catalyzes the reduction of 1-pyrroline-5-carboxylate (PCA) to L-proline.</text>
</comment>
<keyword evidence="14" id="KW-1185">Reference proteome</keyword>
<evidence type="ECO:0000259" key="12">
    <source>
        <dbReference type="Pfam" id="PF14748"/>
    </source>
</evidence>
<dbReference type="SUPFAM" id="SSF48179">
    <property type="entry name" value="6-phosphogluconate dehydrogenase C-terminal domain-like"/>
    <property type="match status" value="1"/>
</dbReference>
<evidence type="ECO:0000256" key="5">
    <source>
        <dbReference type="ARBA" id="ARBA00058118"/>
    </source>
</evidence>
<dbReference type="InterPro" id="IPR036291">
    <property type="entry name" value="NAD(P)-bd_dom_sf"/>
</dbReference>
<dbReference type="EMBL" id="AVPE01000011">
    <property type="protein sequence ID" value="KGX91129.1"/>
    <property type="molecule type" value="Genomic_DNA"/>
</dbReference>
<dbReference type="Pfam" id="PF14748">
    <property type="entry name" value="P5CR_dimer"/>
    <property type="match status" value="1"/>
</dbReference>
<dbReference type="eggNOG" id="COG0345">
    <property type="taxonomic scope" value="Bacteria"/>
</dbReference>
<dbReference type="InterPro" id="IPR028939">
    <property type="entry name" value="P5C_Rdtase_cat_N"/>
</dbReference>
<dbReference type="HAMAP" id="MF_01925">
    <property type="entry name" value="P5C_reductase"/>
    <property type="match status" value="1"/>
</dbReference>
<proteinExistence type="inferred from homology"/>
<dbReference type="InterPro" id="IPR029036">
    <property type="entry name" value="P5CR_dimer"/>
</dbReference>
<dbReference type="Proteomes" id="UP000030528">
    <property type="component" value="Unassembled WGS sequence"/>
</dbReference>
<feature type="compositionally biased region" description="Basic and acidic residues" evidence="10">
    <location>
        <begin position="262"/>
        <end position="276"/>
    </location>
</feature>
<dbReference type="InterPro" id="IPR000304">
    <property type="entry name" value="Pyrroline-COOH_reductase"/>
</dbReference>
<dbReference type="PANTHER" id="PTHR11645:SF49">
    <property type="entry name" value="PYRROLINE-5-CARBOXYLATE REDUCTASE 1"/>
    <property type="match status" value="1"/>
</dbReference>
<dbReference type="FunFam" id="1.10.3730.10:FF:000001">
    <property type="entry name" value="Pyrroline-5-carboxylate reductase"/>
    <property type="match status" value="1"/>
</dbReference>
<comment type="caution">
    <text evidence="13">The sequence shown here is derived from an EMBL/GenBank/DDBJ whole genome shotgun (WGS) entry which is preliminary data.</text>
</comment>
<evidence type="ECO:0000256" key="7">
    <source>
        <dbReference type="NCBIfam" id="TIGR00112"/>
    </source>
</evidence>
<dbReference type="NCBIfam" id="TIGR00112">
    <property type="entry name" value="proC"/>
    <property type="match status" value="1"/>
</dbReference>
<dbReference type="STRING" id="1385510.GCA_000425205_02571"/>
<organism evidence="13 14">
    <name type="scientific">Pontibacillus halophilus JSM 076056 = DSM 19796</name>
    <dbReference type="NCBI Taxonomy" id="1385510"/>
    <lineage>
        <taxon>Bacteria</taxon>
        <taxon>Bacillati</taxon>
        <taxon>Bacillota</taxon>
        <taxon>Bacilli</taxon>
        <taxon>Bacillales</taxon>
        <taxon>Bacillaceae</taxon>
        <taxon>Pontibacillus</taxon>
    </lineage>
</organism>
<dbReference type="Gene3D" id="1.10.3730.10">
    <property type="entry name" value="ProC C-terminal domain-like"/>
    <property type="match status" value="1"/>
</dbReference>
<dbReference type="SUPFAM" id="SSF51735">
    <property type="entry name" value="NAD(P)-binding Rossmann-fold domains"/>
    <property type="match status" value="1"/>
</dbReference>
<sequence>MSHTVAFLGAGSMAEAMISGIVKSGTLEPSQVIVSNKTNHNRLQELKVKYGVRAINREALPYNEIDVFVLAMKPKDIDYVLDDLSSYLQPHHLLVSVLAGISTSYMEERLPQQQVIRVMPNTSSMIRESSTALSPGTFTTDTNLHFAEALMKGIGKTYVIEEAQMDVFTGMAGSGPAYIYNLMEHLEEVGVEGGLDREIARDIAAQTIMGAGKMMLLQDDTPTELRQKVTSPNGTTAAGLDALDEHGGGQAMAEAVKGAAKRSREMSRDLERPVVT</sequence>
<keyword evidence="6 9" id="KW-0028">Amino-acid biosynthesis</keyword>
<comment type="catalytic activity">
    <reaction evidence="6">
        <text>L-proline + NAD(+) = (S)-1-pyrroline-5-carboxylate + NADH + 2 H(+)</text>
        <dbReference type="Rhea" id="RHEA:14105"/>
        <dbReference type="ChEBI" id="CHEBI:15378"/>
        <dbReference type="ChEBI" id="CHEBI:17388"/>
        <dbReference type="ChEBI" id="CHEBI:57540"/>
        <dbReference type="ChEBI" id="CHEBI:57945"/>
        <dbReference type="ChEBI" id="CHEBI:60039"/>
        <dbReference type="EC" id="1.5.1.2"/>
    </reaction>
</comment>
<evidence type="ECO:0000256" key="6">
    <source>
        <dbReference type="HAMAP-Rule" id="MF_01925"/>
    </source>
</evidence>
<evidence type="ECO:0000313" key="14">
    <source>
        <dbReference type="Proteomes" id="UP000030528"/>
    </source>
</evidence>
<comment type="subcellular location">
    <subcellularLocation>
        <location evidence="6">Cytoplasm</location>
    </subcellularLocation>
</comment>
<evidence type="ECO:0000256" key="2">
    <source>
        <dbReference type="ARBA" id="ARBA00022650"/>
    </source>
</evidence>
<comment type="pathway">
    <text evidence="6 9">Amino-acid biosynthesis; L-proline biosynthesis; L-proline from L-glutamate 5-semialdehyde: step 1/1.</text>
</comment>
<dbReference type="InterPro" id="IPR008927">
    <property type="entry name" value="6-PGluconate_DH-like_C_sf"/>
</dbReference>
<reference evidence="13 14" key="1">
    <citation type="submission" date="2013-08" db="EMBL/GenBank/DDBJ databases">
        <authorList>
            <person name="Huang J."/>
            <person name="Wang G."/>
        </authorList>
    </citation>
    <scope>NUCLEOTIDE SEQUENCE [LARGE SCALE GENOMIC DNA]</scope>
    <source>
        <strain evidence="13 14">JSM 076056</strain>
    </source>
</reference>
<feature type="domain" description="Pyrroline-5-carboxylate reductase dimerisation" evidence="12">
    <location>
        <begin position="162"/>
        <end position="266"/>
    </location>
</feature>
<comment type="similarity">
    <text evidence="1 6 9">Belongs to the pyrroline-5-carboxylate reductase family.</text>
</comment>
<dbReference type="RefSeq" id="WP_036770122.1">
    <property type="nucleotide sequence ID" value="NZ_AULI01000011.1"/>
</dbReference>
<feature type="domain" description="Pyrroline-5-carboxylate reductase catalytic N-terminal" evidence="11">
    <location>
        <begin position="4"/>
        <end position="100"/>
    </location>
</feature>
<evidence type="ECO:0000256" key="10">
    <source>
        <dbReference type="SAM" id="MobiDB-lite"/>
    </source>
</evidence>
<dbReference type="Gene3D" id="3.40.50.720">
    <property type="entry name" value="NAD(P)-binding Rossmann-like Domain"/>
    <property type="match status" value="1"/>
</dbReference>
<feature type="binding site" evidence="8">
    <location>
        <begin position="71"/>
        <end position="74"/>
    </location>
    <ligand>
        <name>NADP(+)</name>
        <dbReference type="ChEBI" id="CHEBI:58349"/>
    </ligand>
</feature>
<dbReference type="GO" id="GO:0005737">
    <property type="term" value="C:cytoplasm"/>
    <property type="evidence" value="ECO:0007669"/>
    <property type="project" value="UniProtKB-SubCell"/>
</dbReference>
<name>A0A0A5GGL6_9BACI</name>
<evidence type="ECO:0000256" key="1">
    <source>
        <dbReference type="ARBA" id="ARBA00005525"/>
    </source>
</evidence>
<dbReference type="PIRSF" id="PIRSF000193">
    <property type="entry name" value="Pyrrol-5-carb_rd"/>
    <property type="match status" value="1"/>
</dbReference>
<evidence type="ECO:0000313" key="13">
    <source>
        <dbReference type="EMBL" id="KGX91129.1"/>
    </source>
</evidence>
<keyword evidence="6" id="KW-0963">Cytoplasm</keyword>